<dbReference type="Proteomes" id="UP001198983">
    <property type="component" value="Chromosome"/>
</dbReference>
<evidence type="ECO:0000313" key="2">
    <source>
        <dbReference type="EMBL" id="UEL47120.1"/>
    </source>
</evidence>
<keyword evidence="1" id="KW-0812">Transmembrane</keyword>
<feature type="transmembrane region" description="Helical" evidence="1">
    <location>
        <begin position="164"/>
        <end position="184"/>
    </location>
</feature>
<dbReference type="EMBL" id="CP081135">
    <property type="protein sequence ID" value="UEL47120.1"/>
    <property type="molecule type" value="Genomic_DNA"/>
</dbReference>
<gene>
    <name evidence="2" type="ORF">JW646_16015</name>
</gene>
<organism evidence="2 3">
    <name type="scientific">Terrisporobacter hibernicus</name>
    <dbReference type="NCBI Taxonomy" id="2813371"/>
    <lineage>
        <taxon>Bacteria</taxon>
        <taxon>Bacillati</taxon>
        <taxon>Bacillota</taxon>
        <taxon>Clostridia</taxon>
        <taxon>Peptostreptococcales</taxon>
        <taxon>Peptostreptococcaceae</taxon>
        <taxon>Terrisporobacter</taxon>
    </lineage>
</organism>
<proteinExistence type="predicted"/>
<dbReference type="KEGG" id="tem:JW646_16015"/>
<keyword evidence="3" id="KW-1185">Reference proteome</keyword>
<keyword evidence="1" id="KW-0472">Membrane</keyword>
<dbReference type="InterPro" id="IPR047928">
    <property type="entry name" value="Perm_prefix_1"/>
</dbReference>
<dbReference type="RefSeq" id="WP_228415642.1">
    <property type="nucleotide sequence ID" value="NZ_CP081135.1"/>
</dbReference>
<evidence type="ECO:0000313" key="3">
    <source>
        <dbReference type="Proteomes" id="UP001198983"/>
    </source>
</evidence>
<evidence type="ECO:0000256" key="1">
    <source>
        <dbReference type="SAM" id="Phobius"/>
    </source>
</evidence>
<keyword evidence="1" id="KW-1133">Transmembrane helix</keyword>
<protein>
    <submittedName>
        <fullName evidence="2">Permease prefix domain 1-containing protein</fullName>
    </submittedName>
</protein>
<reference evidence="2 3" key="1">
    <citation type="journal article" date="2023" name="Int. J. Syst. Evol. Microbiol.">
        <title>Terrisporobacter hibernicus sp. nov., isolated from bovine faeces in Northern Ireland.</title>
        <authorList>
            <person name="Mitchell M."/>
            <person name="Nguyen S.V."/>
            <person name="Connor M."/>
            <person name="Fairley D.J."/>
            <person name="Donoghue O."/>
            <person name="Marshall H."/>
            <person name="Koolman L."/>
            <person name="McMullan G."/>
            <person name="Schaffer K.E."/>
            <person name="McGrath J.W."/>
            <person name="Fanning S."/>
        </authorList>
    </citation>
    <scope>NUCLEOTIDE SEQUENCE [LARGE SCALE GENOMIC DNA]</scope>
    <source>
        <strain evidence="2 3">MCA3</strain>
    </source>
</reference>
<feature type="transmembrane region" description="Helical" evidence="1">
    <location>
        <begin position="81"/>
        <end position="97"/>
    </location>
</feature>
<feature type="transmembrane region" description="Helical" evidence="1">
    <location>
        <begin position="109"/>
        <end position="128"/>
    </location>
</feature>
<feature type="transmembrane region" description="Helical" evidence="1">
    <location>
        <begin position="196"/>
        <end position="216"/>
    </location>
</feature>
<dbReference type="NCBIfam" id="NF038403">
    <property type="entry name" value="perm_prefix_1"/>
    <property type="match status" value="1"/>
</dbReference>
<sequence>MNTQNKSVEKFLQSTCKFISTEERAKDIQDELRDHVSSYIEEFTQEGMEYEEATNMALKQMGDPDVLSEIYKSESNKSKRLFKSFLIGITLLLYVGAEIVDTYISNSNVFISALFVIVMTLCYGYFIFDLIKTHKKDCELSKKEPIFYIQSYKRPTWYEQMAKYIQYFFMASIILTLVAFLIDFNEIPKNEILKEALRTLILSKSYLIMVILFSVLNPKNSNNIVYTDGILTLMSFIPFSNVCGYRWTKEHVKGKVCHTLELKLKKKSKFSNNNAGIKVSSYQINLIEEMFRSRSIEQMRYF</sequence>
<dbReference type="AlphaFoldDB" id="A0AAX2ZFF3"/>
<name>A0AAX2ZFF3_9FIRM</name>
<accession>A0AAX2ZFF3</accession>